<comment type="caution">
    <text evidence="4">The sequence shown here is derived from an EMBL/GenBank/DDBJ whole genome shotgun (WGS) entry which is preliminary data.</text>
</comment>
<dbReference type="SUPFAM" id="SSF56059">
    <property type="entry name" value="Glutathione synthetase ATP-binding domain-like"/>
    <property type="match status" value="1"/>
</dbReference>
<keyword evidence="2" id="KW-0067">ATP-binding</keyword>
<dbReference type="InterPro" id="IPR011758">
    <property type="entry name" value="RimK-rel_E_lig"/>
</dbReference>
<dbReference type="GO" id="GO:0005524">
    <property type="term" value="F:ATP binding"/>
    <property type="evidence" value="ECO:0007669"/>
    <property type="project" value="UniProtKB-UniRule"/>
</dbReference>
<dbReference type="AlphaFoldDB" id="A0A5C9A4M4"/>
<organism evidence="4 5">
    <name type="scientific">Parahaliea maris</name>
    <dbReference type="NCBI Taxonomy" id="2716870"/>
    <lineage>
        <taxon>Bacteria</taxon>
        <taxon>Pseudomonadati</taxon>
        <taxon>Pseudomonadota</taxon>
        <taxon>Gammaproteobacteria</taxon>
        <taxon>Cellvibrionales</taxon>
        <taxon>Halieaceae</taxon>
        <taxon>Parahaliea</taxon>
    </lineage>
</organism>
<dbReference type="GO" id="GO:0018169">
    <property type="term" value="F:ribosomal S6-glutamic acid ligase activity"/>
    <property type="evidence" value="ECO:0007669"/>
    <property type="project" value="TreeGrafter"/>
</dbReference>
<dbReference type="NCBIfam" id="TIGR02291">
    <property type="entry name" value="rimK_rel_E_lig"/>
    <property type="match status" value="1"/>
</dbReference>
<keyword evidence="2" id="KW-0547">Nucleotide-binding</keyword>
<keyword evidence="1" id="KW-0464">Manganese</keyword>
<sequence>MRLVSPRTLRKLGILGMNRRNVGFIGRCNVRRNYRLVDDKLLTKHAALDRGVPTPELYGVVEYQFEINDIVEELAQRESFVIKPVQGSGGKGILVITGRDGDHFVKSSGAVIDADALRRHTSNILAGLYSLGGRNDQAMIEALLDFDPVMAPYSHEGVPDIRVIVYRGVPVMAMIRCATHASDGKANLHQGAVGVGIDIGSGCPVAAVQQGRLVTHHPDTGARFTELKIPRWQEILELAAGCAEMCGLGYLGADIVLDRKRGPMLLELNARPGLSIQVANQEGLIGRLHRADEIADRCDTDAERIAAAREAFSVENMVPLAEQAAALS</sequence>
<name>A0A5C9A4M4_9GAMM</name>
<dbReference type="PANTHER" id="PTHR21621">
    <property type="entry name" value="RIBOSOMAL PROTEIN S6 MODIFICATION PROTEIN"/>
    <property type="match status" value="1"/>
</dbReference>
<dbReference type="GO" id="GO:0009432">
    <property type="term" value="P:SOS response"/>
    <property type="evidence" value="ECO:0007669"/>
    <property type="project" value="TreeGrafter"/>
</dbReference>
<keyword evidence="4" id="KW-0436">Ligase</keyword>
<dbReference type="InterPro" id="IPR039523">
    <property type="entry name" value="RimK-rel_E_lig_ATP-grasp"/>
</dbReference>
<evidence type="ECO:0000313" key="5">
    <source>
        <dbReference type="Proteomes" id="UP000321039"/>
    </source>
</evidence>
<dbReference type="EMBL" id="VRZA01000002">
    <property type="protein sequence ID" value="TXS95883.1"/>
    <property type="molecule type" value="Genomic_DNA"/>
</dbReference>
<reference evidence="4 5" key="1">
    <citation type="submission" date="2019-08" db="EMBL/GenBank/DDBJ databases">
        <title>Parahaliea maris sp. nov., isolated from the surface seawater.</title>
        <authorList>
            <person name="Liu Y."/>
        </authorList>
    </citation>
    <scope>NUCLEOTIDE SEQUENCE [LARGE SCALE GENOMIC DNA]</scope>
    <source>
        <strain evidence="4 5">HSLHS9</strain>
    </source>
</reference>
<dbReference type="Proteomes" id="UP000321039">
    <property type="component" value="Unassembled WGS sequence"/>
</dbReference>
<evidence type="ECO:0000313" key="4">
    <source>
        <dbReference type="EMBL" id="TXS95883.1"/>
    </source>
</evidence>
<evidence type="ECO:0000256" key="1">
    <source>
        <dbReference type="ARBA" id="ARBA00023211"/>
    </source>
</evidence>
<evidence type="ECO:0000259" key="3">
    <source>
        <dbReference type="PROSITE" id="PS50975"/>
    </source>
</evidence>
<evidence type="ECO:0000256" key="2">
    <source>
        <dbReference type="PROSITE-ProRule" id="PRU00409"/>
    </source>
</evidence>
<keyword evidence="5" id="KW-1185">Reference proteome</keyword>
<dbReference type="Gene3D" id="3.30.470.20">
    <property type="entry name" value="ATP-grasp fold, B domain"/>
    <property type="match status" value="1"/>
</dbReference>
<dbReference type="PANTHER" id="PTHR21621:SF0">
    <property type="entry name" value="BETA-CITRYLGLUTAMATE SYNTHASE B-RELATED"/>
    <property type="match status" value="1"/>
</dbReference>
<proteinExistence type="predicted"/>
<dbReference type="Pfam" id="PF14397">
    <property type="entry name" value="ATPgrasp_ST"/>
    <property type="match status" value="1"/>
</dbReference>
<feature type="domain" description="ATP-grasp" evidence="3">
    <location>
        <begin position="44"/>
        <end position="299"/>
    </location>
</feature>
<gene>
    <name evidence="4" type="ORF">FV139_05580</name>
</gene>
<protein>
    <submittedName>
        <fullName evidence="4">Alpha-L-glutamate ligase-like protein</fullName>
    </submittedName>
</protein>
<dbReference type="InterPro" id="IPR011761">
    <property type="entry name" value="ATP-grasp"/>
</dbReference>
<dbReference type="GO" id="GO:0046872">
    <property type="term" value="F:metal ion binding"/>
    <property type="evidence" value="ECO:0007669"/>
    <property type="project" value="InterPro"/>
</dbReference>
<accession>A0A5C9A4M4</accession>
<dbReference type="PROSITE" id="PS50975">
    <property type="entry name" value="ATP_GRASP"/>
    <property type="match status" value="1"/>
</dbReference>
<dbReference type="GO" id="GO:0005737">
    <property type="term" value="C:cytoplasm"/>
    <property type="evidence" value="ECO:0007669"/>
    <property type="project" value="TreeGrafter"/>
</dbReference>